<organism evidence="4 5">
    <name type="scientific">Rotaria magnacalcarata</name>
    <dbReference type="NCBI Taxonomy" id="392030"/>
    <lineage>
        <taxon>Eukaryota</taxon>
        <taxon>Metazoa</taxon>
        <taxon>Spiralia</taxon>
        <taxon>Gnathifera</taxon>
        <taxon>Rotifera</taxon>
        <taxon>Eurotatoria</taxon>
        <taxon>Bdelloidea</taxon>
        <taxon>Philodinida</taxon>
        <taxon>Philodinidae</taxon>
        <taxon>Rotaria</taxon>
    </lineage>
</organism>
<evidence type="ECO:0000313" key="5">
    <source>
        <dbReference type="Proteomes" id="UP000676336"/>
    </source>
</evidence>
<dbReference type="AlphaFoldDB" id="A0A8S2X7J2"/>
<dbReference type="SUPFAM" id="SSF48371">
    <property type="entry name" value="ARM repeat"/>
    <property type="match status" value="1"/>
</dbReference>
<feature type="non-terminal residue" evidence="4">
    <location>
        <position position="82"/>
    </location>
</feature>
<evidence type="ECO:0000256" key="2">
    <source>
        <dbReference type="ARBA" id="ARBA00022786"/>
    </source>
</evidence>
<comment type="caution">
    <text evidence="4">The sequence shown here is derived from an EMBL/GenBank/DDBJ whole genome shotgun (WGS) entry which is preliminary data.</text>
</comment>
<dbReference type="Gene3D" id="1.25.10.10">
    <property type="entry name" value="Leucine-rich Repeat Variant"/>
    <property type="match status" value="1"/>
</dbReference>
<protein>
    <submittedName>
        <fullName evidence="4">Uncharacterized protein</fullName>
    </submittedName>
</protein>
<proteinExistence type="predicted"/>
<dbReference type="EMBL" id="CAJOBI010077234">
    <property type="protein sequence ID" value="CAF4482970.1"/>
    <property type="molecule type" value="Genomic_DNA"/>
</dbReference>
<accession>A0A8S2X7J2</accession>
<sequence>REIIAYQNHENLPQLDEHIDSIWRTLFAHCECPEEGTRNVVAECLGKLTLLKAEKLLPILRETFVNHTEQQKSASPYVRSTI</sequence>
<dbReference type="Proteomes" id="UP000676336">
    <property type="component" value="Unassembled WGS sequence"/>
</dbReference>
<dbReference type="GO" id="GO:0010265">
    <property type="term" value="P:SCF complex assembly"/>
    <property type="evidence" value="ECO:0007669"/>
    <property type="project" value="InterPro"/>
</dbReference>
<dbReference type="PANTHER" id="PTHR12696">
    <property type="entry name" value="TIP120"/>
    <property type="match status" value="1"/>
</dbReference>
<dbReference type="InterPro" id="IPR011989">
    <property type="entry name" value="ARM-like"/>
</dbReference>
<evidence type="ECO:0000313" key="4">
    <source>
        <dbReference type="EMBL" id="CAF4482970.1"/>
    </source>
</evidence>
<keyword evidence="2" id="KW-0833">Ubl conjugation pathway</keyword>
<feature type="non-terminal residue" evidence="4">
    <location>
        <position position="1"/>
    </location>
</feature>
<dbReference type="InterPro" id="IPR016024">
    <property type="entry name" value="ARM-type_fold"/>
</dbReference>
<evidence type="ECO:0000313" key="3">
    <source>
        <dbReference type="EMBL" id="CAF4482399.1"/>
    </source>
</evidence>
<name>A0A8S2X7J2_9BILA</name>
<dbReference type="EMBL" id="CAJOBI010077119">
    <property type="protein sequence ID" value="CAF4482399.1"/>
    <property type="molecule type" value="Genomic_DNA"/>
</dbReference>
<dbReference type="InterPro" id="IPR039852">
    <property type="entry name" value="CAND1/CAND2"/>
</dbReference>
<evidence type="ECO:0000256" key="1">
    <source>
        <dbReference type="ARBA" id="ARBA00022737"/>
    </source>
</evidence>
<keyword evidence="1" id="KW-0677">Repeat</keyword>
<reference evidence="4" key="1">
    <citation type="submission" date="2021-02" db="EMBL/GenBank/DDBJ databases">
        <authorList>
            <person name="Nowell W R."/>
        </authorList>
    </citation>
    <scope>NUCLEOTIDE SEQUENCE</scope>
</reference>
<gene>
    <name evidence="3" type="ORF">SMN809_LOCUS34093</name>
    <name evidence="4" type="ORF">SMN809_LOCUS34121</name>
</gene>